<dbReference type="InterPro" id="IPR030903">
    <property type="entry name" value="CDPS"/>
</dbReference>
<organism evidence="5">
    <name type="scientific">Streptomyces sp. NBC_00060</name>
    <dbReference type="NCBI Taxonomy" id="2975636"/>
    <lineage>
        <taxon>Bacteria</taxon>
        <taxon>Bacillati</taxon>
        <taxon>Actinomycetota</taxon>
        <taxon>Actinomycetes</taxon>
        <taxon>Kitasatosporales</taxon>
        <taxon>Streptomycetaceae</taxon>
        <taxon>Streptomyces</taxon>
    </lineage>
</organism>
<protein>
    <recommendedName>
        <fullName evidence="3">Cyclodipeptide synthase</fullName>
    </recommendedName>
</protein>
<name>A0AAU2GT89_9ACTN</name>
<dbReference type="Gene3D" id="3.40.50.11710">
    <property type="entry name" value="Cyclodipeptide synthase"/>
    <property type="match status" value="1"/>
</dbReference>
<dbReference type="Pfam" id="PF16715">
    <property type="entry name" value="CDPS"/>
    <property type="match status" value="1"/>
</dbReference>
<feature type="region of interest" description="Disordered" evidence="4">
    <location>
        <begin position="1"/>
        <end position="20"/>
    </location>
</feature>
<proteinExistence type="inferred from homology"/>
<evidence type="ECO:0000313" key="5">
    <source>
        <dbReference type="EMBL" id="WTU38413.1"/>
    </source>
</evidence>
<dbReference type="AlphaFoldDB" id="A0AAU2GT89"/>
<comment type="similarity">
    <text evidence="1">Belongs to the CDPS family.</text>
</comment>
<keyword evidence="2" id="KW-0808">Transferase</keyword>
<evidence type="ECO:0000256" key="3">
    <source>
        <dbReference type="ARBA" id="ARBA00030771"/>
    </source>
</evidence>
<accession>A0AAU2GT89</accession>
<dbReference type="InterPro" id="IPR038622">
    <property type="entry name" value="CDPS_sf"/>
</dbReference>
<evidence type="ECO:0000256" key="2">
    <source>
        <dbReference type="ARBA" id="ARBA00022679"/>
    </source>
</evidence>
<evidence type="ECO:0000256" key="1">
    <source>
        <dbReference type="ARBA" id="ARBA00006034"/>
    </source>
</evidence>
<sequence length="250" mass="28045">MNNQTVPLAPAHSSIRPEGRRRTHYKAAIHSVSPAAHRNTFEGHEACFLGVSLDNSNFTPAKFDSMLTWVSRRFSRCTVLIGDSIHRLTLASTRGMNPDQAVERALDLGRQFVHAQQPVLDAYRAATDFTIVTCSQVQETEEYAEFHYELRTLFTKDDAFRASVEAFGRAYHAKHSPTVSAAERQQRIDTSSAYFLEEFAVFCCLTRRDLPVMVYPGQLSTLAEIAVGQRPQAPDELGDLILVSLRLQGR</sequence>
<dbReference type="NCBIfam" id="TIGR04539">
    <property type="entry name" value="tRNA_cyclodipep"/>
    <property type="match status" value="1"/>
</dbReference>
<dbReference type="EMBL" id="CP108253">
    <property type="protein sequence ID" value="WTU38413.1"/>
    <property type="molecule type" value="Genomic_DNA"/>
</dbReference>
<evidence type="ECO:0000256" key="4">
    <source>
        <dbReference type="SAM" id="MobiDB-lite"/>
    </source>
</evidence>
<gene>
    <name evidence="5" type="ORF">OHV25_01990</name>
</gene>
<dbReference type="GO" id="GO:0016755">
    <property type="term" value="F:aminoacyltransferase activity"/>
    <property type="evidence" value="ECO:0007669"/>
    <property type="project" value="InterPro"/>
</dbReference>
<reference evidence="5" key="1">
    <citation type="submission" date="2022-10" db="EMBL/GenBank/DDBJ databases">
        <title>The complete genomes of actinobacterial strains from the NBC collection.</title>
        <authorList>
            <person name="Joergensen T.S."/>
            <person name="Alvarez Arevalo M."/>
            <person name="Sterndorff E.B."/>
            <person name="Faurdal D."/>
            <person name="Vuksanovic O."/>
            <person name="Mourched A.-S."/>
            <person name="Charusanti P."/>
            <person name="Shaw S."/>
            <person name="Blin K."/>
            <person name="Weber T."/>
        </authorList>
    </citation>
    <scope>NUCLEOTIDE SEQUENCE</scope>
    <source>
        <strain evidence="5">NBC_00060</strain>
    </source>
</reference>